<evidence type="ECO:0000256" key="1">
    <source>
        <dbReference type="SAM" id="MobiDB-lite"/>
    </source>
</evidence>
<protein>
    <submittedName>
        <fullName evidence="2">Uncharacterized protein</fullName>
    </submittedName>
</protein>
<reference evidence="2" key="2">
    <citation type="submission" date="2022-01" db="EMBL/GenBank/DDBJ databases">
        <authorList>
            <person name="Yamashiro T."/>
            <person name="Shiraishi A."/>
            <person name="Satake H."/>
            <person name="Nakayama K."/>
        </authorList>
    </citation>
    <scope>NUCLEOTIDE SEQUENCE</scope>
</reference>
<feature type="region of interest" description="Disordered" evidence="1">
    <location>
        <begin position="1"/>
        <end position="30"/>
    </location>
</feature>
<keyword evidence="3" id="KW-1185">Reference proteome</keyword>
<reference evidence="2" key="1">
    <citation type="journal article" date="2022" name="Int. J. Mol. Sci.">
        <title>Draft Genome of Tanacetum Coccineum: Genomic Comparison of Closely Related Tanacetum-Family Plants.</title>
        <authorList>
            <person name="Yamashiro T."/>
            <person name="Shiraishi A."/>
            <person name="Nakayama K."/>
            <person name="Satake H."/>
        </authorList>
    </citation>
    <scope>NUCLEOTIDE SEQUENCE</scope>
</reference>
<accession>A0ABQ5HMD1</accession>
<dbReference type="Proteomes" id="UP001151760">
    <property type="component" value="Unassembled WGS sequence"/>
</dbReference>
<comment type="caution">
    <text evidence="2">The sequence shown here is derived from an EMBL/GenBank/DDBJ whole genome shotgun (WGS) entry which is preliminary data.</text>
</comment>
<name>A0ABQ5HMD1_9ASTR</name>
<organism evidence="2 3">
    <name type="scientific">Tanacetum coccineum</name>
    <dbReference type="NCBI Taxonomy" id="301880"/>
    <lineage>
        <taxon>Eukaryota</taxon>
        <taxon>Viridiplantae</taxon>
        <taxon>Streptophyta</taxon>
        <taxon>Embryophyta</taxon>
        <taxon>Tracheophyta</taxon>
        <taxon>Spermatophyta</taxon>
        <taxon>Magnoliopsida</taxon>
        <taxon>eudicotyledons</taxon>
        <taxon>Gunneridae</taxon>
        <taxon>Pentapetalae</taxon>
        <taxon>asterids</taxon>
        <taxon>campanulids</taxon>
        <taxon>Asterales</taxon>
        <taxon>Asteraceae</taxon>
        <taxon>Asteroideae</taxon>
        <taxon>Anthemideae</taxon>
        <taxon>Anthemidinae</taxon>
        <taxon>Tanacetum</taxon>
    </lineage>
</organism>
<evidence type="ECO:0000313" key="2">
    <source>
        <dbReference type="EMBL" id="GJT88571.1"/>
    </source>
</evidence>
<proteinExistence type="predicted"/>
<sequence length="158" mass="17976">MFQGGKPFLEKPAANRDEDWNTTNRRPKPTLEDEFHDLHLNLLVLEVLAHVPIYNTMLDKYMERSLPKPYNQSPPLESSSKEKAQGKSSTWTTSTTLLGRVTSSLATRLINKEKRFLGGNPMNFFKENEKKIFSEAGDGIRIYLDGVVIFDEKKLGSS</sequence>
<dbReference type="EMBL" id="BQNB010019743">
    <property type="protein sequence ID" value="GJT88571.1"/>
    <property type="molecule type" value="Genomic_DNA"/>
</dbReference>
<evidence type="ECO:0000313" key="3">
    <source>
        <dbReference type="Proteomes" id="UP001151760"/>
    </source>
</evidence>
<gene>
    <name evidence="2" type="ORF">Tco_1070288</name>
</gene>
<feature type="region of interest" description="Disordered" evidence="1">
    <location>
        <begin position="65"/>
        <end position="92"/>
    </location>
</feature>